<proteinExistence type="inferred from homology"/>
<comment type="pathway">
    <text evidence="4 19">Cell wall biogenesis; peptidoglycan biosynthesis.</text>
</comment>
<keyword evidence="7 19" id="KW-0963">Cytoplasm</keyword>
<comment type="catalytic activity">
    <reaction evidence="18 19">
        <text>UDP-N-acetyl-alpha-D-muramate + NADP(+) = UDP-N-acetyl-3-O-(1-carboxyvinyl)-alpha-D-glucosamine + NADPH + H(+)</text>
        <dbReference type="Rhea" id="RHEA:12248"/>
        <dbReference type="ChEBI" id="CHEBI:15378"/>
        <dbReference type="ChEBI" id="CHEBI:57783"/>
        <dbReference type="ChEBI" id="CHEBI:58349"/>
        <dbReference type="ChEBI" id="CHEBI:68483"/>
        <dbReference type="ChEBI" id="CHEBI:70757"/>
        <dbReference type="EC" id="1.3.1.98"/>
    </reaction>
</comment>
<evidence type="ECO:0000256" key="9">
    <source>
        <dbReference type="ARBA" id="ARBA00022630"/>
    </source>
</evidence>
<dbReference type="GO" id="GO:0051301">
    <property type="term" value="P:cell division"/>
    <property type="evidence" value="ECO:0007669"/>
    <property type="project" value="UniProtKB-KW"/>
</dbReference>
<evidence type="ECO:0000256" key="16">
    <source>
        <dbReference type="ARBA" id="ARBA00023316"/>
    </source>
</evidence>
<comment type="function">
    <text evidence="2 19">Cell wall formation.</text>
</comment>
<dbReference type="EMBL" id="LT634361">
    <property type="protein sequence ID" value="SFZ82625.1"/>
    <property type="molecule type" value="Genomic_DNA"/>
</dbReference>
<feature type="domain" description="FAD-binding PCMH-type" evidence="20">
    <location>
        <begin position="17"/>
        <end position="184"/>
    </location>
</feature>
<dbReference type="Proteomes" id="UP000231564">
    <property type="component" value="Chromosome MARIT"/>
</dbReference>
<feature type="active site" description="Proton donor" evidence="19">
    <location>
        <position position="235"/>
    </location>
</feature>
<dbReference type="Pfam" id="PF02873">
    <property type="entry name" value="MurB_C"/>
    <property type="match status" value="1"/>
</dbReference>
<keyword evidence="15 19" id="KW-0131">Cell cycle</keyword>
<dbReference type="GO" id="GO:0071555">
    <property type="term" value="P:cell wall organization"/>
    <property type="evidence" value="ECO:0007669"/>
    <property type="project" value="UniProtKB-KW"/>
</dbReference>
<dbReference type="AlphaFoldDB" id="A0A2H1EA07"/>
<reference evidence="21 22" key="1">
    <citation type="submission" date="2016-11" db="EMBL/GenBank/DDBJ databases">
        <authorList>
            <person name="Jaros S."/>
            <person name="Januszkiewicz K."/>
            <person name="Wedrychowicz H."/>
        </authorList>
    </citation>
    <scope>NUCLEOTIDE SEQUENCE [LARGE SCALE GENOMIC DNA]</scope>
    <source>
        <strain evidence="21">NCIMB 2154T</strain>
    </source>
</reference>
<comment type="cofactor">
    <cofactor evidence="1 19">
        <name>FAD</name>
        <dbReference type="ChEBI" id="CHEBI:57692"/>
    </cofactor>
</comment>
<gene>
    <name evidence="19 21" type="primary">murB</name>
    <name evidence="21" type="ORF">MARIT_1676</name>
</gene>
<dbReference type="Gene3D" id="3.30.43.10">
    <property type="entry name" value="Uridine Diphospho-n-acetylenolpyruvylglucosamine Reductase, domain 2"/>
    <property type="match status" value="1"/>
</dbReference>
<dbReference type="PANTHER" id="PTHR21071:SF4">
    <property type="entry name" value="UDP-N-ACETYLENOLPYRUVOYLGLUCOSAMINE REDUCTASE"/>
    <property type="match status" value="1"/>
</dbReference>
<evidence type="ECO:0000256" key="19">
    <source>
        <dbReference type="HAMAP-Rule" id="MF_00037"/>
    </source>
</evidence>
<evidence type="ECO:0000256" key="6">
    <source>
        <dbReference type="ARBA" id="ARBA00015188"/>
    </source>
</evidence>
<keyword evidence="8 19" id="KW-0132">Cell division</keyword>
<dbReference type="HAMAP" id="MF_00037">
    <property type="entry name" value="MurB"/>
    <property type="match status" value="1"/>
</dbReference>
<dbReference type="RefSeq" id="WP_100211232.1">
    <property type="nucleotide sequence ID" value="NZ_CP138495.1"/>
</dbReference>
<feature type="active site" evidence="19">
    <location>
        <position position="160"/>
    </location>
</feature>
<dbReference type="GO" id="GO:0005829">
    <property type="term" value="C:cytosol"/>
    <property type="evidence" value="ECO:0007669"/>
    <property type="project" value="TreeGrafter"/>
</dbReference>
<dbReference type="Gene3D" id="3.90.78.10">
    <property type="entry name" value="UDP-N-acetylenolpyruvoylglucosamine reductase, C-terminal domain"/>
    <property type="match status" value="1"/>
</dbReference>
<comment type="similarity">
    <text evidence="19">Belongs to the MurB family.</text>
</comment>
<evidence type="ECO:0000256" key="11">
    <source>
        <dbReference type="ARBA" id="ARBA00022857"/>
    </source>
</evidence>
<organism evidence="21 22">
    <name type="scientific">Tenacibaculum maritimum NCIMB 2154</name>
    <dbReference type="NCBI Taxonomy" id="1349785"/>
    <lineage>
        <taxon>Bacteria</taxon>
        <taxon>Pseudomonadati</taxon>
        <taxon>Bacteroidota</taxon>
        <taxon>Flavobacteriia</taxon>
        <taxon>Flavobacteriales</taxon>
        <taxon>Flavobacteriaceae</taxon>
        <taxon>Tenacibaculum</taxon>
    </lineage>
</organism>
<dbReference type="GO" id="GO:0008360">
    <property type="term" value="P:regulation of cell shape"/>
    <property type="evidence" value="ECO:0007669"/>
    <property type="project" value="UniProtKB-KW"/>
</dbReference>
<dbReference type="NCBIfam" id="NF000755">
    <property type="entry name" value="PRK00046.1"/>
    <property type="match status" value="1"/>
</dbReference>
<keyword evidence="9 19" id="KW-0285">Flavoprotein</keyword>
<dbReference type="InterPro" id="IPR006094">
    <property type="entry name" value="Oxid_FAD_bind_N"/>
</dbReference>
<comment type="subcellular location">
    <subcellularLocation>
        <location evidence="3 19">Cytoplasm</location>
    </subcellularLocation>
</comment>
<keyword evidence="12 19" id="KW-0133">Cell shape</keyword>
<dbReference type="InterPro" id="IPR016166">
    <property type="entry name" value="FAD-bd_PCMH"/>
</dbReference>
<evidence type="ECO:0000313" key="21">
    <source>
        <dbReference type="EMBL" id="SFZ82625.1"/>
    </source>
</evidence>
<evidence type="ECO:0000256" key="5">
    <source>
        <dbReference type="ARBA" id="ARBA00012518"/>
    </source>
</evidence>
<evidence type="ECO:0000256" key="13">
    <source>
        <dbReference type="ARBA" id="ARBA00022984"/>
    </source>
</evidence>
<dbReference type="PANTHER" id="PTHR21071">
    <property type="entry name" value="UDP-N-ACETYLENOLPYRUVOYLGLUCOSAMINE REDUCTASE"/>
    <property type="match status" value="1"/>
</dbReference>
<evidence type="ECO:0000256" key="7">
    <source>
        <dbReference type="ARBA" id="ARBA00022490"/>
    </source>
</evidence>
<dbReference type="PROSITE" id="PS51387">
    <property type="entry name" value="FAD_PCMH"/>
    <property type="match status" value="1"/>
</dbReference>
<evidence type="ECO:0000256" key="2">
    <source>
        <dbReference type="ARBA" id="ARBA00003921"/>
    </source>
</evidence>
<keyword evidence="14 19" id="KW-0560">Oxidoreductase</keyword>
<keyword evidence="16 19" id="KW-0961">Cell wall biogenesis/degradation</keyword>
<evidence type="ECO:0000256" key="8">
    <source>
        <dbReference type="ARBA" id="ARBA00022618"/>
    </source>
</evidence>
<dbReference type="GeneID" id="47723186"/>
<evidence type="ECO:0000256" key="14">
    <source>
        <dbReference type="ARBA" id="ARBA00023002"/>
    </source>
</evidence>
<dbReference type="InterPro" id="IPR011601">
    <property type="entry name" value="MurB_C"/>
</dbReference>
<evidence type="ECO:0000256" key="12">
    <source>
        <dbReference type="ARBA" id="ARBA00022960"/>
    </source>
</evidence>
<dbReference type="UniPathway" id="UPA00219"/>
<dbReference type="Gene3D" id="3.30.465.10">
    <property type="match status" value="1"/>
</dbReference>
<keyword evidence="22" id="KW-1185">Reference proteome</keyword>
<dbReference type="InterPro" id="IPR003170">
    <property type="entry name" value="MurB"/>
</dbReference>
<dbReference type="SUPFAM" id="SSF56194">
    <property type="entry name" value="Uridine diphospho-N-Acetylenolpyruvylglucosamine reductase, MurB, C-terminal domain"/>
    <property type="match status" value="1"/>
</dbReference>
<protein>
    <recommendedName>
        <fullName evidence="6 19">UDP-N-acetylenolpyruvoylglucosamine reductase</fullName>
        <ecNumber evidence="5 19">1.3.1.98</ecNumber>
    </recommendedName>
    <alternativeName>
        <fullName evidence="17 19">UDP-N-acetylmuramate dehydrogenase</fullName>
    </alternativeName>
</protein>
<evidence type="ECO:0000256" key="17">
    <source>
        <dbReference type="ARBA" id="ARBA00031026"/>
    </source>
</evidence>
<evidence type="ECO:0000256" key="3">
    <source>
        <dbReference type="ARBA" id="ARBA00004496"/>
    </source>
</evidence>
<sequence length="335" mass="37836">MEIQKNISLKNYNTFGIDVMADRFVHITSFYDLQHLLKNEKKIFLLSGGSNMLLTKNIKELVVYIDIKGVSIDREDANFVYLTVNAGENWHEFVLWTVSQDYGGLENLSLIPGNVGTSPIQNIGAYGVEVKDTITKVESIEIETGKLATFSNEACKFGYRNSVFKNTYKNKYVITSVSFRLTKSNHILKTSYGAIETELLHQNIKQPNIKDVSNAVIAIRQSKLPDPKLIGNSGSFFKNPIIPKKLFDKLKEKFPSIPHYIVSNNEIKIPAGWLIEQIGFKGKRFGDYGVHEKQALVLVNYGNASGKEIYTLSQKIKSEVKKNFSIDLEIEVNVI</sequence>
<dbReference type="InterPro" id="IPR016169">
    <property type="entry name" value="FAD-bd_PCMH_sub2"/>
</dbReference>
<evidence type="ECO:0000256" key="18">
    <source>
        <dbReference type="ARBA" id="ARBA00048914"/>
    </source>
</evidence>
<dbReference type="NCBIfam" id="NF010478">
    <property type="entry name" value="PRK13903.1"/>
    <property type="match status" value="1"/>
</dbReference>
<keyword evidence="13 19" id="KW-0573">Peptidoglycan synthesis</keyword>
<dbReference type="InterPro" id="IPR036318">
    <property type="entry name" value="FAD-bd_PCMH-like_sf"/>
</dbReference>
<dbReference type="GO" id="GO:0071949">
    <property type="term" value="F:FAD binding"/>
    <property type="evidence" value="ECO:0007669"/>
    <property type="project" value="InterPro"/>
</dbReference>
<dbReference type="STRING" id="1349785.GCA_000509405_02204"/>
<dbReference type="SUPFAM" id="SSF56176">
    <property type="entry name" value="FAD-binding/transporter-associated domain-like"/>
    <property type="match status" value="1"/>
</dbReference>
<accession>A0A2H1EA07</accession>
<dbReference type="EC" id="1.3.1.98" evidence="5 19"/>
<dbReference type="NCBIfam" id="TIGR00179">
    <property type="entry name" value="murB"/>
    <property type="match status" value="1"/>
</dbReference>
<dbReference type="GO" id="GO:0009252">
    <property type="term" value="P:peptidoglycan biosynthetic process"/>
    <property type="evidence" value="ECO:0007669"/>
    <property type="project" value="UniProtKB-UniRule"/>
</dbReference>
<evidence type="ECO:0000259" key="20">
    <source>
        <dbReference type="PROSITE" id="PS51387"/>
    </source>
</evidence>
<dbReference type="Pfam" id="PF01565">
    <property type="entry name" value="FAD_binding_4"/>
    <property type="match status" value="1"/>
</dbReference>
<dbReference type="GO" id="GO:0008762">
    <property type="term" value="F:UDP-N-acetylmuramate dehydrogenase activity"/>
    <property type="evidence" value="ECO:0007669"/>
    <property type="project" value="UniProtKB-UniRule"/>
</dbReference>
<evidence type="ECO:0000256" key="10">
    <source>
        <dbReference type="ARBA" id="ARBA00022827"/>
    </source>
</evidence>
<keyword evidence="10 19" id="KW-0274">FAD</keyword>
<dbReference type="KEGG" id="tmar:MARIT_1676"/>
<dbReference type="InterPro" id="IPR036635">
    <property type="entry name" value="MurB_C_sf"/>
</dbReference>
<evidence type="ECO:0000313" key="22">
    <source>
        <dbReference type="Proteomes" id="UP000231564"/>
    </source>
</evidence>
<keyword evidence="11 19" id="KW-0521">NADP</keyword>
<dbReference type="InterPro" id="IPR016167">
    <property type="entry name" value="FAD-bd_PCMH_sub1"/>
</dbReference>
<evidence type="ECO:0000256" key="15">
    <source>
        <dbReference type="ARBA" id="ARBA00023306"/>
    </source>
</evidence>
<name>A0A2H1EA07_9FLAO</name>
<dbReference type="OrthoDB" id="9804753at2"/>
<evidence type="ECO:0000256" key="4">
    <source>
        <dbReference type="ARBA" id="ARBA00004752"/>
    </source>
</evidence>
<feature type="active site" evidence="19">
    <location>
        <position position="331"/>
    </location>
</feature>
<evidence type="ECO:0000256" key="1">
    <source>
        <dbReference type="ARBA" id="ARBA00001974"/>
    </source>
</evidence>